<reference evidence="6" key="1">
    <citation type="submission" date="2015-05" db="EMBL/GenBank/DDBJ databases">
        <authorList>
            <person name="Rodrigo-Torres Lidia"/>
            <person name="Arahal R.David."/>
        </authorList>
    </citation>
    <scope>NUCLEOTIDE SEQUENCE [LARGE SCALE GENOMIC DNA]</scope>
    <source>
        <strain evidence="6">CECT 7321</strain>
    </source>
</reference>
<dbReference type="EMBL" id="CVRL01000013">
    <property type="protein sequence ID" value="CRL10679.1"/>
    <property type="molecule type" value="Genomic_DNA"/>
</dbReference>
<dbReference type="GO" id="GO:0046688">
    <property type="term" value="P:response to copper ion"/>
    <property type="evidence" value="ECO:0007669"/>
    <property type="project" value="InterPro"/>
</dbReference>
<dbReference type="Gene3D" id="2.60.40.1220">
    <property type="match status" value="1"/>
</dbReference>
<dbReference type="GO" id="GO:0005507">
    <property type="term" value="F:copper ion binding"/>
    <property type="evidence" value="ECO:0007669"/>
    <property type="project" value="InterPro"/>
</dbReference>
<dbReference type="Pfam" id="PF04234">
    <property type="entry name" value="CopC"/>
    <property type="match status" value="1"/>
</dbReference>
<name>A0A0H5D0V2_9RHOB</name>
<evidence type="ECO:0000259" key="4">
    <source>
        <dbReference type="Pfam" id="PF04234"/>
    </source>
</evidence>
<dbReference type="GO" id="GO:0042597">
    <property type="term" value="C:periplasmic space"/>
    <property type="evidence" value="ECO:0007669"/>
    <property type="project" value="InterPro"/>
</dbReference>
<gene>
    <name evidence="5" type="primary">pcoC</name>
    <name evidence="5" type="ORF">NIT7321_01526</name>
</gene>
<evidence type="ECO:0000256" key="3">
    <source>
        <dbReference type="SAM" id="SignalP"/>
    </source>
</evidence>
<protein>
    <submittedName>
        <fullName evidence="5">Copper resistance protein C</fullName>
    </submittedName>
</protein>
<evidence type="ECO:0000256" key="1">
    <source>
        <dbReference type="ARBA" id="ARBA00022729"/>
    </source>
</evidence>
<organism evidence="5 6">
    <name type="scientific">Phaeobacter italicus</name>
    <dbReference type="NCBI Taxonomy" id="481446"/>
    <lineage>
        <taxon>Bacteria</taxon>
        <taxon>Pseudomonadati</taxon>
        <taxon>Pseudomonadota</taxon>
        <taxon>Alphaproteobacteria</taxon>
        <taxon>Rhodobacterales</taxon>
        <taxon>Roseobacteraceae</taxon>
        <taxon>Phaeobacter</taxon>
    </lineage>
</organism>
<sequence>MRALALAGVFSALAGLALAHSPLRTTTPADGAVLAEVPQVLELQFGKDIRLTRITSTHAGAHSKQLDLSAEAGFVRSYALPFEGMGAGDYVIEWRGLGDDGHPQSGSFTFRVD</sequence>
<keyword evidence="1 3" id="KW-0732">Signal</keyword>
<dbReference type="InterPro" id="IPR014755">
    <property type="entry name" value="Cu-Rt/internalin_Ig-like"/>
</dbReference>
<dbReference type="RefSeq" id="WP_050673059.1">
    <property type="nucleotide sequence ID" value="NZ_CANLNU010000020.1"/>
</dbReference>
<dbReference type="InterPro" id="IPR007348">
    <property type="entry name" value="CopC_dom"/>
</dbReference>
<proteinExistence type="predicted"/>
<dbReference type="Proteomes" id="UP000043764">
    <property type="component" value="Unassembled WGS sequence"/>
</dbReference>
<keyword evidence="2" id="KW-0186">Copper</keyword>
<dbReference type="STRING" id="481446.NIT7645_00657"/>
<evidence type="ECO:0000313" key="6">
    <source>
        <dbReference type="Proteomes" id="UP000043764"/>
    </source>
</evidence>
<keyword evidence="6" id="KW-1185">Reference proteome</keyword>
<feature type="signal peptide" evidence="3">
    <location>
        <begin position="1"/>
        <end position="19"/>
    </location>
</feature>
<dbReference type="AlphaFoldDB" id="A0A0H5D0V2"/>
<evidence type="ECO:0000313" key="5">
    <source>
        <dbReference type="EMBL" id="CRL10679.1"/>
    </source>
</evidence>
<accession>A0A0H5D0V2</accession>
<feature type="domain" description="CopC" evidence="4">
    <location>
        <begin position="20"/>
        <end position="112"/>
    </location>
</feature>
<feature type="chain" id="PRO_5005217238" evidence="3">
    <location>
        <begin position="20"/>
        <end position="113"/>
    </location>
</feature>
<dbReference type="InterPro" id="IPR014756">
    <property type="entry name" value="Ig_E-set"/>
</dbReference>
<evidence type="ECO:0000256" key="2">
    <source>
        <dbReference type="ARBA" id="ARBA00023008"/>
    </source>
</evidence>
<dbReference type="SUPFAM" id="SSF81296">
    <property type="entry name" value="E set domains"/>
    <property type="match status" value="1"/>
</dbReference>